<dbReference type="AlphaFoldDB" id="A0A6G8Q5X6"/>
<comment type="similarity">
    <text evidence="1">Belongs to the thioesterase PaaI family.</text>
</comment>
<dbReference type="Gene3D" id="3.10.129.10">
    <property type="entry name" value="Hotdog Thioesterase"/>
    <property type="match status" value="1"/>
</dbReference>
<gene>
    <name evidence="5" type="ORF">GBA63_03670</name>
</gene>
<feature type="compositionally biased region" description="Basic and acidic residues" evidence="3">
    <location>
        <begin position="11"/>
        <end position="21"/>
    </location>
</feature>
<dbReference type="SUPFAM" id="SSF54637">
    <property type="entry name" value="Thioesterase/thiol ester dehydrase-isomerase"/>
    <property type="match status" value="1"/>
</dbReference>
<proteinExistence type="inferred from homology"/>
<dbReference type="NCBIfam" id="TIGR00369">
    <property type="entry name" value="unchar_dom_1"/>
    <property type="match status" value="1"/>
</dbReference>
<evidence type="ECO:0000259" key="4">
    <source>
        <dbReference type="Pfam" id="PF03061"/>
    </source>
</evidence>
<protein>
    <submittedName>
        <fullName evidence="5">Hotdog fold thioesterase</fullName>
    </submittedName>
</protein>
<keyword evidence="6" id="KW-1185">Reference proteome</keyword>
<keyword evidence="2" id="KW-0378">Hydrolase</keyword>
<dbReference type="GO" id="GO:0047617">
    <property type="term" value="F:fatty acyl-CoA hydrolase activity"/>
    <property type="evidence" value="ECO:0007669"/>
    <property type="project" value="InterPro"/>
</dbReference>
<dbReference type="InterPro" id="IPR039298">
    <property type="entry name" value="ACOT13"/>
</dbReference>
<dbReference type="InterPro" id="IPR003736">
    <property type="entry name" value="PAAI_dom"/>
</dbReference>
<evidence type="ECO:0000313" key="5">
    <source>
        <dbReference type="EMBL" id="QIN81838.1"/>
    </source>
</evidence>
<reference evidence="5 6" key="1">
    <citation type="submission" date="2019-10" db="EMBL/GenBank/DDBJ databases">
        <title>Rubrobacter sp nov SCSIO 52090 isolated from a deep-sea sediment in the South China Sea.</title>
        <authorList>
            <person name="Chen R.W."/>
        </authorList>
    </citation>
    <scope>NUCLEOTIDE SEQUENCE [LARGE SCALE GENOMIC DNA]</scope>
    <source>
        <strain evidence="5 6">SCSIO 52909</strain>
    </source>
</reference>
<accession>A0A6G8Q5X6</accession>
<dbReference type="EMBL" id="CP045119">
    <property type="protein sequence ID" value="QIN81838.1"/>
    <property type="molecule type" value="Genomic_DNA"/>
</dbReference>
<dbReference type="PANTHER" id="PTHR21660:SF1">
    <property type="entry name" value="ACYL-COENZYME A THIOESTERASE 13"/>
    <property type="match status" value="1"/>
</dbReference>
<name>A0A6G8Q5X6_9ACTN</name>
<dbReference type="InterPro" id="IPR006683">
    <property type="entry name" value="Thioestr_dom"/>
</dbReference>
<feature type="region of interest" description="Disordered" evidence="3">
    <location>
        <begin position="1"/>
        <end position="21"/>
    </location>
</feature>
<evidence type="ECO:0000256" key="1">
    <source>
        <dbReference type="ARBA" id="ARBA00008324"/>
    </source>
</evidence>
<evidence type="ECO:0000313" key="6">
    <source>
        <dbReference type="Proteomes" id="UP000501452"/>
    </source>
</evidence>
<evidence type="ECO:0000256" key="3">
    <source>
        <dbReference type="SAM" id="MobiDB-lite"/>
    </source>
</evidence>
<feature type="domain" description="Thioesterase" evidence="4">
    <location>
        <begin position="63"/>
        <end position="132"/>
    </location>
</feature>
<evidence type="ECO:0000256" key="2">
    <source>
        <dbReference type="ARBA" id="ARBA00022801"/>
    </source>
</evidence>
<dbReference type="InterPro" id="IPR029069">
    <property type="entry name" value="HotDog_dom_sf"/>
</dbReference>
<sequence>MDEGVGQPEGSSERRDPLERVRTSFERQGLMRLLGARVLEVGEGSCTIEVPFSDEVTQQERYFHGAVIGAVGDNAGGYAALTLAPPDREVLTVEYKVNFLAPAFGEKLVARGEVVTAGRRLFVCKADVSAVGGNGERICATVLQTVSLSPITARTSR</sequence>
<dbReference type="PANTHER" id="PTHR21660">
    <property type="entry name" value="THIOESTERASE SUPERFAMILY MEMBER-RELATED"/>
    <property type="match status" value="1"/>
</dbReference>
<organism evidence="5 6">
    <name type="scientific">Rubrobacter tropicus</name>
    <dbReference type="NCBI Taxonomy" id="2653851"/>
    <lineage>
        <taxon>Bacteria</taxon>
        <taxon>Bacillati</taxon>
        <taxon>Actinomycetota</taxon>
        <taxon>Rubrobacteria</taxon>
        <taxon>Rubrobacterales</taxon>
        <taxon>Rubrobacteraceae</taxon>
        <taxon>Rubrobacter</taxon>
    </lineage>
</organism>
<dbReference type="KEGG" id="rub:GBA63_03670"/>
<dbReference type="Proteomes" id="UP000501452">
    <property type="component" value="Chromosome"/>
</dbReference>
<dbReference type="Pfam" id="PF03061">
    <property type="entry name" value="4HBT"/>
    <property type="match status" value="1"/>
</dbReference>
<dbReference type="CDD" id="cd03443">
    <property type="entry name" value="PaaI_thioesterase"/>
    <property type="match status" value="1"/>
</dbReference>